<evidence type="ECO:0000313" key="2">
    <source>
        <dbReference type="EMBL" id="KAI5948749.1"/>
    </source>
</evidence>
<proteinExistence type="predicted"/>
<dbReference type="RefSeq" id="XP_051606259.1">
    <property type="nucleotide sequence ID" value="XM_051754732.1"/>
</dbReference>
<evidence type="ECO:0000313" key="3">
    <source>
        <dbReference type="Proteomes" id="UP001204833"/>
    </source>
</evidence>
<keyword evidence="3" id="KW-1185">Reference proteome</keyword>
<comment type="caution">
    <text evidence="2">The sequence shown here is derived from an EMBL/GenBank/DDBJ whole genome shotgun (WGS) entry which is preliminary data.</text>
</comment>
<dbReference type="Proteomes" id="UP001204833">
    <property type="component" value="Unassembled WGS sequence"/>
</dbReference>
<gene>
    <name evidence="2" type="ORF">KGF57_005147</name>
</gene>
<sequence>MFDSALATHVSASYLITPGTITNMDIPDENIIDTIKTNDSNDHEILEVKLDLSRIHLQAKRVNHVGAWILMHFEHAREGRCGARHVGKLNGNNKPIVRKHIVPSETKRTLRSSKRTLRSSKRVHKSGKKVLNKS</sequence>
<feature type="compositionally biased region" description="Basic residues" evidence="1">
    <location>
        <begin position="109"/>
        <end position="134"/>
    </location>
</feature>
<name>A0AAD5B9Z9_9ASCO</name>
<dbReference type="EMBL" id="JAIHNG010000177">
    <property type="protein sequence ID" value="KAI5948749.1"/>
    <property type="molecule type" value="Genomic_DNA"/>
</dbReference>
<organism evidence="2 3">
    <name type="scientific">Candida theae</name>
    <dbReference type="NCBI Taxonomy" id="1198502"/>
    <lineage>
        <taxon>Eukaryota</taxon>
        <taxon>Fungi</taxon>
        <taxon>Dikarya</taxon>
        <taxon>Ascomycota</taxon>
        <taxon>Saccharomycotina</taxon>
        <taxon>Pichiomycetes</taxon>
        <taxon>Debaryomycetaceae</taxon>
        <taxon>Candida/Lodderomyces clade</taxon>
        <taxon>Candida</taxon>
    </lineage>
</organism>
<evidence type="ECO:0000256" key="1">
    <source>
        <dbReference type="SAM" id="MobiDB-lite"/>
    </source>
</evidence>
<dbReference type="GeneID" id="76153191"/>
<accession>A0AAD5B9Z9</accession>
<dbReference type="AlphaFoldDB" id="A0AAD5B9Z9"/>
<feature type="region of interest" description="Disordered" evidence="1">
    <location>
        <begin position="86"/>
        <end position="134"/>
    </location>
</feature>
<reference evidence="2 3" key="1">
    <citation type="journal article" date="2022" name="DNA Res.">
        <title>Genome analysis of five recently described species of the CUG-Ser clade uncovers Candida theae as a new hybrid lineage with pathogenic potential in the Candida parapsilosis species complex.</title>
        <authorList>
            <person name="Mixao V."/>
            <person name="Del Olmo V."/>
            <person name="Hegedusova E."/>
            <person name="Saus E."/>
            <person name="Pryszcz L."/>
            <person name="Cillingova A."/>
            <person name="Nosek J."/>
            <person name="Gabaldon T."/>
        </authorList>
    </citation>
    <scope>NUCLEOTIDE SEQUENCE [LARGE SCALE GENOMIC DNA]</scope>
    <source>
        <strain evidence="2 3">CBS 12239</strain>
    </source>
</reference>
<protein>
    <submittedName>
        <fullName evidence="2">Uncharacterized protein</fullName>
    </submittedName>
</protein>